<evidence type="ECO:0000313" key="1">
    <source>
        <dbReference type="EMBL" id="SPR06625.1"/>
    </source>
</evidence>
<gene>
    <name evidence="1" type="ORF">UT176_00986</name>
</gene>
<sequence>MANLMQQKITLQQKKARLIMDEVNLKIKERKMRTRRLIEMGGLVAKANLDHLSANTLFGAIVSLKETLTQHPNVQDHWTTIGKDIFDKEQHENTKRHIRLHGLKWNSFRQEWCGHVKDIETLKNGLLNVQYSIELVV</sequence>
<dbReference type="Pfam" id="PF06412">
    <property type="entry name" value="TraD"/>
    <property type="match status" value="1"/>
</dbReference>
<dbReference type="InterPro" id="IPR009444">
    <property type="entry name" value="Conjugal_tfr_TraD_a-type"/>
</dbReference>
<evidence type="ECO:0000313" key="2">
    <source>
        <dbReference type="Proteomes" id="UP000244960"/>
    </source>
</evidence>
<dbReference type="EMBL" id="LS398547">
    <property type="protein sequence ID" value="SPR06625.1"/>
    <property type="molecule type" value="Genomic_DNA"/>
</dbReference>
<dbReference type="AlphaFoldDB" id="A0A2U3R057"/>
<accession>A0A2U3R057</accession>
<dbReference type="RefSeq" id="WP_109490021.1">
    <property type="nucleotide sequence ID" value="NZ_LS398547.1"/>
</dbReference>
<name>A0A2U3R057_ORITS</name>
<reference evidence="2" key="1">
    <citation type="submission" date="2018-03" db="EMBL/GenBank/DDBJ databases">
        <authorList>
            <person name="Batty M. E."/>
            <person name="Batty M E."/>
        </authorList>
    </citation>
    <scope>NUCLEOTIDE SEQUENCE [LARGE SCALE GENOMIC DNA]</scope>
</reference>
<organism evidence="1 2">
    <name type="scientific">Orientia tsutsugamushi</name>
    <name type="common">Rickettsia tsutsugamushi</name>
    <dbReference type="NCBI Taxonomy" id="784"/>
    <lineage>
        <taxon>Bacteria</taxon>
        <taxon>Pseudomonadati</taxon>
        <taxon>Pseudomonadota</taxon>
        <taxon>Alphaproteobacteria</taxon>
        <taxon>Rickettsiales</taxon>
        <taxon>Rickettsiaceae</taxon>
        <taxon>Rickettsieae</taxon>
        <taxon>Orientia</taxon>
    </lineage>
</organism>
<dbReference type="Proteomes" id="UP000244960">
    <property type="component" value="Chromosome I"/>
</dbReference>
<proteinExistence type="predicted"/>
<protein>
    <submittedName>
        <fullName evidence="1">Conjugative transfer protein</fullName>
    </submittedName>
</protein>